<dbReference type="Proteomes" id="UP000230066">
    <property type="component" value="Unassembled WGS sequence"/>
</dbReference>
<proteinExistence type="predicted"/>
<dbReference type="AlphaFoldDB" id="A0A4E0QWJ4"/>
<organism evidence="1 2">
    <name type="scientific">Fasciola hepatica</name>
    <name type="common">Liver fluke</name>
    <dbReference type="NCBI Taxonomy" id="6192"/>
    <lineage>
        <taxon>Eukaryota</taxon>
        <taxon>Metazoa</taxon>
        <taxon>Spiralia</taxon>
        <taxon>Lophotrochozoa</taxon>
        <taxon>Platyhelminthes</taxon>
        <taxon>Trematoda</taxon>
        <taxon>Digenea</taxon>
        <taxon>Plagiorchiida</taxon>
        <taxon>Echinostomata</taxon>
        <taxon>Echinostomatoidea</taxon>
        <taxon>Fasciolidae</taxon>
        <taxon>Fasciola</taxon>
    </lineage>
</organism>
<keyword evidence="2" id="KW-1185">Reference proteome</keyword>
<sequence length="188" mass="21833">MSFILESLQWDESTRTRLLSQSLGKTRCALSTAFSQRQLCSGFCGGKHCIYCRPYLSPSMRETAIPGLRATWQVYAFDNLIFLNFPGSIQTLLQVQSCQQFEQFIAPFYVIFDVKSNPFTLTAFLKRQHNLLHGIERKRLRNIPRVSLPFLNIALHSVAFPHKKNMITYLKPRPFTRFGASRIFYDIR</sequence>
<reference evidence="1" key="1">
    <citation type="submission" date="2019-03" db="EMBL/GenBank/DDBJ databases">
        <title>Improved annotation for the trematode Fasciola hepatica.</title>
        <authorList>
            <person name="Choi Y.-J."/>
            <person name="Martin J."/>
            <person name="Mitreva M."/>
        </authorList>
    </citation>
    <scope>NUCLEOTIDE SEQUENCE [LARGE SCALE GENOMIC DNA]</scope>
</reference>
<accession>A0A4E0QWJ4</accession>
<gene>
    <name evidence="1" type="ORF">D915_009900</name>
</gene>
<protein>
    <submittedName>
        <fullName evidence="1">Uncharacterized protein</fullName>
    </submittedName>
</protein>
<comment type="caution">
    <text evidence="1">The sequence shown here is derived from an EMBL/GenBank/DDBJ whole genome shotgun (WGS) entry which is preliminary data.</text>
</comment>
<name>A0A4E0QWJ4_FASHE</name>
<dbReference type="EMBL" id="JXXN02006497">
    <property type="protein sequence ID" value="THD19409.1"/>
    <property type="molecule type" value="Genomic_DNA"/>
</dbReference>
<evidence type="ECO:0000313" key="1">
    <source>
        <dbReference type="EMBL" id="THD19409.1"/>
    </source>
</evidence>
<evidence type="ECO:0000313" key="2">
    <source>
        <dbReference type="Proteomes" id="UP000230066"/>
    </source>
</evidence>